<protein>
    <submittedName>
        <fullName evidence="2">Uncharacterized protein</fullName>
    </submittedName>
</protein>
<proteinExistence type="predicted"/>
<evidence type="ECO:0000313" key="2">
    <source>
        <dbReference type="EMBL" id="VFJ99763.1"/>
    </source>
</evidence>
<feature type="region of interest" description="Disordered" evidence="1">
    <location>
        <begin position="385"/>
        <end position="407"/>
    </location>
</feature>
<organism evidence="2">
    <name type="scientific">Candidatus Kentrum sp. LFY</name>
    <dbReference type="NCBI Taxonomy" id="2126342"/>
    <lineage>
        <taxon>Bacteria</taxon>
        <taxon>Pseudomonadati</taxon>
        <taxon>Pseudomonadota</taxon>
        <taxon>Gammaproteobacteria</taxon>
        <taxon>Candidatus Kentrum</taxon>
    </lineage>
</organism>
<dbReference type="AlphaFoldDB" id="A0A450V4P2"/>
<feature type="compositionally biased region" description="Polar residues" evidence="1">
    <location>
        <begin position="385"/>
        <end position="399"/>
    </location>
</feature>
<dbReference type="PROSITE" id="PS51257">
    <property type="entry name" value="PROKAR_LIPOPROTEIN"/>
    <property type="match status" value="1"/>
</dbReference>
<name>A0A450V4P2_9GAMM</name>
<reference evidence="2" key="1">
    <citation type="submission" date="2019-02" db="EMBL/GenBank/DDBJ databases">
        <authorList>
            <person name="Gruber-Vodicka R. H."/>
            <person name="Seah K. B. B."/>
        </authorList>
    </citation>
    <scope>NUCLEOTIDE SEQUENCE</scope>
    <source>
        <strain evidence="2">BECK_M7</strain>
    </source>
</reference>
<evidence type="ECO:0000256" key="1">
    <source>
        <dbReference type="SAM" id="MobiDB-lite"/>
    </source>
</evidence>
<dbReference type="EMBL" id="CAADFF010000156">
    <property type="protein sequence ID" value="VFJ99763.1"/>
    <property type="molecule type" value="Genomic_DNA"/>
</dbReference>
<sequence length="407" mass="43812">MLNQQKKLMLTLFVLLFITGCASTITSVPYKENSGKEEIDGVPYVLPKGLVPIQVFADSNGIGVTIEPARSVIDYESGKLVARLRTSPFSKEDIKVAADPATGFLKTITSNSETQVLAILEEGAKSAARLALQSGRATSLAQKVVVMNDTFDPLSSTDVTRINNGVNAAIQRAAHAFRSASGRSLSTKKVVLTVLRVDGTSFPTKRAVVDTSRCIVGICVRTRTSLRVELEIDEKPFALFASKIINIPSREVVAVPIPSTILADQDIAVTITNGILEKYDIKRDSELLTVAKIPGAIVSGIVTGLTEGFAAEKSIIDAQKNVASSEEALAEARKSRNEAVESLDEVSVDLQNTPDSISSKTSYEAQTLTVYPFSETLTNAIRQVMNPKNNEPQVTNSNRPGEEELVD</sequence>
<gene>
    <name evidence="2" type="ORF">BECKLFY1418B_GA0070995_11564</name>
</gene>
<accession>A0A450V4P2</accession>